<dbReference type="InterPro" id="IPR009045">
    <property type="entry name" value="Zn_M74/Hedgehog-like"/>
</dbReference>
<dbReference type="Proteomes" id="UP000233375">
    <property type="component" value="Unassembled WGS sequence"/>
</dbReference>
<sequence length="284" mass="32415">MKKVAALSFLTVLLLTGCKSLDELEKNIPFLHSDEEKTTEKEQPENKETNTSNTESNKNEENSSEQETSPLTLEADYFNEIKVVDGRNIIQNPKNTVSLVNKEYGLPDGYAPEDLVRPTVTFSFGDQDIEKSYMRQAAADALEKMFAEAKTDGVILYAVSGYRSYDRQTVLFDAEVKRVGEEKAIQAVAYPGNSEHQTGLAMDISSESSDFLLSDDFNKTTEGKWLKDNAHRFGFILRYPEGKEKITGYKFEPWHFRYVGEKSAKDIYENDWTLEEYFQIVKKI</sequence>
<dbReference type="InterPro" id="IPR003709">
    <property type="entry name" value="VanY-like_core_dom"/>
</dbReference>
<dbReference type="PANTHER" id="PTHR34385:SF1">
    <property type="entry name" value="PEPTIDOGLYCAN L-ALANYL-D-GLUTAMATE ENDOPEPTIDASE CWLK"/>
    <property type="match status" value="1"/>
</dbReference>
<feature type="domain" description="D-alanyl-D-alanine carboxypeptidase-like core" evidence="2">
    <location>
        <begin position="132"/>
        <end position="260"/>
    </location>
</feature>
<gene>
    <name evidence="3" type="ORF">CWS01_08055</name>
</gene>
<dbReference type="EMBL" id="PISE01000016">
    <property type="protein sequence ID" value="PKG24017.1"/>
    <property type="molecule type" value="Genomic_DNA"/>
</dbReference>
<evidence type="ECO:0000313" key="4">
    <source>
        <dbReference type="Proteomes" id="UP000233375"/>
    </source>
</evidence>
<evidence type="ECO:0000256" key="1">
    <source>
        <dbReference type="SAM" id="MobiDB-lite"/>
    </source>
</evidence>
<dbReference type="GO" id="GO:0006508">
    <property type="term" value="P:proteolysis"/>
    <property type="evidence" value="ECO:0007669"/>
    <property type="project" value="InterPro"/>
</dbReference>
<organism evidence="3 4">
    <name type="scientific">Niallia nealsonii</name>
    <dbReference type="NCBI Taxonomy" id="115979"/>
    <lineage>
        <taxon>Bacteria</taxon>
        <taxon>Bacillati</taxon>
        <taxon>Bacillota</taxon>
        <taxon>Bacilli</taxon>
        <taxon>Bacillales</taxon>
        <taxon>Bacillaceae</taxon>
        <taxon>Niallia</taxon>
    </lineage>
</organism>
<feature type="compositionally biased region" description="Basic and acidic residues" evidence="1">
    <location>
        <begin position="29"/>
        <end position="48"/>
    </location>
</feature>
<dbReference type="PANTHER" id="PTHR34385">
    <property type="entry name" value="D-ALANYL-D-ALANINE CARBOXYPEPTIDASE"/>
    <property type="match status" value="1"/>
</dbReference>
<accession>A0A2N0Z3C5</accession>
<keyword evidence="4" id="KW-1185">Reference proteome</keyword>
<dbReference type="OrthoDB" id="9792074at2"/>
<name>A0A2N0Z3C5_9BACI</name>
<dbReference type="AlphaFoldDB" id="A0A2N0Z3C5"/>
<dbReference type="Pfam" id="PF02557">
    <property type="entry name" value="VanY"/>
    <property type="match status" value="1"/>
</dbReference>
<comment type="caution">
    <text evidence="3">The sequence shown here is derived from an EMBL/GenBank/DDBJ whole genome shotgun (WGS) entry which is preliminary data.</text>
</comment>
<feature type="region of interest" description="Disordered" evidence="1">
    <location>
        <begin position="29"/>
        <end position="71"/>
    </location>
</feature>
<dbReference type="InterPro" id="IPR058193">
    <property type="entry name" value="VanY/YodJ_core_dom"/>
</dbReference>
<dbReference type="Gene3D" id="3.30.1380.10">
    <property type="match status" value="1"/>
</dbReference>
<dbReference type="GO" id="GO:0008233">
    <property type="term" value="F:peptidase activity"/>
    <property type="evidence" value="ECO:0007669"/>
    <property type="project" value="InterPro"/>
</dbReference>
<protein>
    <submittedName>
        <fullName evidence="3">Peptidase M15</fullName>
    </submittedName>
</protein>
<dbReference type="InterPro" id="IPR052179">
    <property type="entry name" value="DD-CPase-like"/>
</dbReference>
<dbReference type="SUPFAM" id="SSF55166">
    <property type="entry name" value="Hedgehog/DD-peptidase"/>
    <property type="match status" value="1"/>
</dbReference>
<evidence type="ECO:0000313" key="3">
    <source>
        <dbReference type="EMBL" id="PKG24017.1"/>
    </source>
</evidence>
<evidence type="ECO:0000259" key="2">
    <source>
        <dbReference type="Pfam" id="PF02557"/>
    </source>
</evidence>
<dbReference type="CDD" id="cd14852">
    <property type="entry name" value="LD-carboxypeptidase"/>
    <property type="match status" value="1"/>
</dbReference>
<proteinExistence type="predicted"/>
<reference evidence="3 4" key="1">
    <citation type="journal article" date="2003" name="Int. J. Syst. Evol. Microbiol.">
        <title>Bacillus nealsonii sp. nov., isolated from a spacecraft-assembly facility, whose spores are gamma-radiation resistant.</title>
        <authorList>
            <person name="Venkateswaran K."/>
            <person name="Kempf M."/>
            <person name="Chen F."/>
            <person name="Satomi M."/>
            <person name="Nicholson W."/>
            <person name="Kern R."/>
        </authorList>
    </citation>
    <scope>NUCLEOTIDE SEQUENCE [LARGE SCALE GENOMIC DNA]</scope>
    <source>
        <strain evidence="3 4">FO-92</strain>
    </source>
</reference>
<dbReference type="PROSITE" id="PS51257">
    <property type="entry name" value="PROKAR_LIPOPROTEIN"/>
    <property type="match status" value="1"/>
</dbReference>
<dbReference type="RefSeq" id="WP_101176680.1">
    <property type="nucleotide sequence ID" value="NZ_PISE01000016.1"/>
</dbReference>